<dbReference type="AlphaFoldDB" id="A0A915KV28"/>
<name>A0A915KV28_ROMCU</name>
<keyword evidence="1" id="KW-1185">Reference proteome</keyword>
<proteinExistence type="predicted"/>
<sequence length="165" mass="18371">MTLNKRGPRTFLQTSKCMQNVTKHCSDKCASEEEGQKMYAQCLSRNDVANAYSQSFEVFHKCVGAENPCLRLNVTTDYGNDCWARCSGQGYQNCLKGCKNIEPDTEEGQSYLQCATQMNGAHGLFWQCLQEHATQARNITSAPVAPIPVDGDGEVNERQAGKMRF</sequence>
<dbReference type="Proteomes" id="UP000887565">
    <property type="component" value="Unplaced"/>
</dbReference>
<evidence type="ECO:0000313" key="2">
    <source>
        <dbReference type="WBParaSite" id="nRc.2.0.1.t42786-RA"/>
    </source>
</evidence>
<reference evidence="2" key="1">
    <citation type="submission" date="2022-11" db="UniProtKB">
        <authorList>
            <consortium name="WormBaseParasite"/>
        </authorList>
    </citation>
    <scope>IDENTIFICATION</scope>
</reference>
<protein>
    <submittedName>
        <fullName evidence="2">Uncharacterized protein</fullName>
    </submittedName>
</protein>
<organism evidence="1 2">
    <name type="scientific">Romanomermis culicivorax</name>
    <name type="common">Nematode worm</name>
    <dbReference type="NCBI Taxonomy" id="13658"/>
    <lineage>
        <taxon>Eukaryota</taxon>
        <taxon>Metazoa</taxon>
        <taxon>Ecdysozoa</taxon>
        <taxon>Nematoda</taxon>
        <taxon>Enoplea</taxon>
        <taxon>Dorylaimia</taxon>
        <taxon>Mermithida</taxon>
        <taxon>Mermithoidea</taxon>
        <taxon>Mermithidae</taxon>
        <taxon>Romanomermis</taxon>
    </lineage>
</organism>
<accession>A0A915KV28</accession>
<evidence type="ECO:0000313" key="1">
    <source>
        <dbReference type="Proteomes" id="UP000887565"/>
    </source>
</evidence>
<dbReference type="WBParaSite" id="nRc.2.0.1.t42786-RA">
    <property type="protein sequence ID" value="nRc.2.0.1.t42786-RA"/>
    <property type="gene ID" value="nRc.2.0.1.g42786"/>
</dbReference>